<dbReference type="NCBIfam" id="NF003820">
    <property type="entry name" value="PRK05414.1"/>
    <property type="match status" value="1"/>
</dbReference>
<feature type="binding site" evidence="9">
    <location>
        <position position="499"/>
    </location>
    <ligand>
        <name>NAD(+)</name>
        <dbReference type="ChEBI" id="CHEBI:57540"/>
    </ligand>
</feature>
<feature type="binding site" evidence="9">
    <location>
        <begin position="280"/>
        <end position="281"/>
    </location>
    <ligand>
        <name>NAD(+)</name>
        <dbReference type="ChEBI" id="CHEBI:57540"/>
    </ligand>
</feature>
<comment type="function">
    <text evidence="9">Catalyzes the conversion of urocanate to 4-imidazolone-5-propionate.</text>
</comment>
<evidence type="ECO:0000256" key="4">
    <source>
        <dbReference type="ARBA" id="ARBA00022808"/>
    </source>
</evidence>
<evidence type="ECO:0000259" key="11">
    <source>
        <dbReference type="Pfam" id="PF01175"/>
    </source>
</evidence>
<evidence type="ECO:0000256" key="3">
    <source>
        <dbReference type="ARBA" id="ARBA00011992"/>
    </source>
</evidence>
<dbReference type="GO" id="GO:0016153">
    <property type="term" value="F:urocanate hydratase activity"/>
    <property type="evidence" value="ECO:0007669"/>
    <property type="project" value="UniProtKB-EC"/>
</dbReference>
<dbReference type="RefSeq" id="WP_086635227.1">
    <property type="nucleotide sequence ID" value="NZ_JAERKY010000006.1"/>
</dbReference>
<feature type="binding site" evidence="9">
    <location>
        <position position="137"/>
    </location>
    <ligand>
        <name>NAD(+)</name>
        <dbReference type="ChEBI" id="CHEBI:57540"/>
    </ligand>
</feature>
<accession>A0ABT3QCW3</accession>
<evidence type="ECO:0000256" key="2">
    <source>
        <dbReference type="ARBA" id="ARBA00007578"/>
    </source>
</evidence>
<dbReference type="InterPro" id="IPR023637">
    <property type="entry name" value="Urocanase-like"/>
</dbReference>
<evidence type="ECO:0000256" key="8">
    <source>
        <dbReference type="ARBA" id="ARBA00047623"/>
    </source>
</evidence>
<feature type="binding site" evidence="9">
    <location>
        <begin position="270"/>
        <end position="274"/>
    </location>
    <ligand>
        <name>NAD(+)</name>
        <dbReference type="ChEBI" id="CHEBI:57540"/>
    </ligand>
</feature>
<dbReference type="InterPro" id="IPR035400">
    <property type="entry name" value="Urocanase_N"/>
</dbReference>
<feature type="domain" description="Urocanase N-terminal" evidence="12">
    <location>
        <begin position="18"/>
        <end position="144"/>
    </location>
</feature>
<dbReference type="NCBIfam" id="TIGR01228">
    <property type="entry name" value="hutU"/>
    <property type="match status" value="1"/>
</dbReference>
<sequence length="565" mass="61920">MSDASAVSNNRLANDRIIRSPTGTEKTAKSWQTEAALRMLMNNLDPEVAERPSELVVYGGIGRAARNWACYDQIVASLRELEDDQTLLVQSGKPVGVFRTHADAPRVLIANSNIVPHWANWDKFNELDRMGLMMYGQMTAGSWIYIGSQGIVQGTYETFVEMGRQYYGGSLKGRWILTGGLGGMSGAQPLAAVMAGASMLAVECEPGRIQKRLDTGYLDCRVDTLDEALELITAACAEGKAISVGLLGNTAEIFPELVRRGVRPDAVTDQTSAHDPRNGYLPKGWTLEEAEQKRLTDPAAVEKAARQSMREHVEAMVAFHRMGIPTFDYGNNIRQMAFEEGLEDAFAFPGFVPAYIRPLFCRGIGPFRWAALSGDPEDIYKTDQKVKELLPDDVHLHNWMDMAREKIHFQGLPSRICWVGLGDRHRLGLAFNEMVAKGELKGPIVIGRDHLDSGSVASPNRETEAMRDGSDTVSDWPLLNALLNTASGATWVSLHHGGGVGMGFSQHSGMVIVADGTAEAARRLERVLWNDPATGVMRHADAGYDIAVECAHEKSLNLPMIKRGA</sequence>
<evidence type="ECO:0000313" key="14">
    <source>
        <dbReference type="EMBL" id="MCX2563133.1"/>
    </source>
</evidence>
<dbReference type="Pfam" id="PF01175">
    <property type="entry name" value="Urocanase"/>
    <property type="match status" value="1"/>
</dbReference>
<evidence type="ECO:0000313" key="15">
    <source>
        <dbReference type="Proteomes" id="UP001301152"/>
    </source>
</evidence>
<feature type="binding site" evidence="9">
    <location>
        <position position="329"/>
    </location>
    <ligand>
        <name>NAD(+)</name>
        <dbReference type="ChEBI" id="CHEBI:57540"/>
    </ligand>
</feature>
<feature type="domain" description="Urocanase C-terminal" evidence="13">
    <location>
        <begin position="358"/>
        <end position="552"/>
    </location>
</feature>
<keyword evidence="4 9" id="KW-0369">Histidine metabolism</keyword>
<dbReference type="InterPro" id="IPR038364">
    <property type="entry name" value="Urocanase_central_sf"/>
</dbReference>
<dbReference type="EC" id="4.2.1.49" evidence="3 9"/>
<evidence type="ECO:0000256" key="7">
    <source>
        <dbReference type="ARBA" id="ARBA00031640"/>
    </source>
</evidence>
<evidence type="ECO:0000256" key="5">
    <source>
        <dbReference type="ARBA" id="ARBA00023027"/>
    </source>
</evidence>
<name>A0ABT3QCW3_9PROT</name>
<reference evidence="14 15" key="1">
    <citation type="submission" date="2022-11" db="EMBL/GenBank/DDBJ databases">
        <title>Genome sequencing of Acetobacter type strain.</title>
        <authorList>
            <person name="Heo J."/>
            <person name="Lee D."/>
            <person name="Han B.-H."/>
            <person name="Hong S.-B."/>
            <person name="Kwon S.-W."/>
        </authorList>
    </citation>
    <scope>NUCLEOTIDE SEQUENCE [LARGE SCALE GENOMIC DNA]</scope>
    <source>
        <strain evidence="14 15">KACC 21253</strain>
    </source>
</reference>
<comment type="similarity">
    <text evidence="2 9">Belongs to the urocanase family.</text>
</comment>
<comment type="subcellular location">
    <subcellularLocation>
        <location evidence="9">Cytoplasm</location>
    </subcellularLocation>
</comment>
<protein>
    <recommendedName>
        <fullName evidence="3 9">Urocanate hydratase</fullName>
        <shortName evidence="9">Urocanase</shortName>
        <ecNumber evidence="3 9">4.2.1.49</ecNumber>
    </recommendedName>
    <alternativeName>
        <fullName evidence="7 9">Imidazolonepropionate hydrolase</fullName>
    </alternativeName>
</protein>
<feature type="compositionally biased region" description="Basic and acidic residues" evidence="10">
    <location>
        <begin position="461"/>
        <end position="470"/>
    </location>
</feature>
<feature type="binding site" evidence="9">
    <location>
        <position position="203"/>
    </location>
    <ligand>
        <name>NAD(+)</name>
        <dbReference type="ChEBI" id="CHEBI:57540"/>
    </ligand>
</feature>
<gene>
    <name evidence="9" type="primary">hutU</name>
    <name evidence="14" type="ORF">OQ497_04045</name>
</gene>
<keyword evidence="5 9" id="KW-0520">NAD</keyword>
<feature type="binding site" evidence="9">
    <location>
        <begin position="59"/>
        <end position="60"/>
    </location>
    <ligand>
        <name>NAD(+)</name>
        <dbReference type="ChEBI" id="CHEBI:57540"/>
    </ligand>
</feature>
<dbReference type="PIRSF" id="PIRSF001423">
    <property type="entry name" value="Urocanate_hydrat"/>
    <property type="match status" value="1"/>
</dbReference>
<dbReference type="InterPro" id="IPR035085">
    <property type="entry name" value="Urocanase_Rossmann-like"/>
</dbReference>
<dbReference type="PANTHER" id="PTHR12216">
    <property type="entry name" value="UROCANATE HYDRATASE"/>
    <property type="match status" value="1"/>
</dbReference>
<dbReference type="InterPro" id="IPR036190">
    <property type="entry name" value="Urocanase_sf"/>
</dbReference>
<evidence type="ECO:0000256" key="9">
    <source>
        <dbReference type="HAMAP-Rule" id="MF_00577"/>
    </source>
</evidence>
<comment type="cofactor">
    <cofactor evidence="9">
        <name>NAD(+)</name>
        <dbReference type="ChEBI" id="CHEBI:57540"/>
    </cofactor>
    <text evidence="9">Binds 1 NAD(+) per subunit.</text>
</comment>
<organism evidence="14 15">
    <name type="scientific">Acetobacter thailandicus</name>
    <dbReference type="NCBI Taxonomy" id="1502842"/>
    <lineage>
        <taxon>Bacteria</taxon>
        <taxon>Pseudomonadati</taxon>
        <taxon>Pseudomonadota</taxon>
        <taxon>Alphaproteobacteria</taxon>
        <taxon>Acetobacterales</taxon>
        <taxon>Acetobacteraceae</taxon>
        <taxon>Acetobacter</taxon>
    </lineage>
</organism>
<dbReference type="PANTHER" id="PTHR12216:SF4">
    <property type="entry name" value="UROCANATE HYDRATASE"/>
    <property type="match status" value="1"/>
</dbReference>
<dbReference type="HAMAP" id="MF_00577">
    <property type="entry name" value="HutU"/>
    <property type="match status" value="1"/>
</dbReference>
<evidence type="ECO:0000259" key="12">
    <source>
        <dbReference type="Pfam" id="PF17391"/>
    </source>
</evidence>
<feature type="domain" description="Urocanase Rossmann-like" evidence="11">
    <location>
        <begin position="147"/>
        <end position="355"/>
    </location>
</feature>
<evidence type="ECO:0000256" key="1">
    <source>
        <dbReference type="ARBA" id="ARBA00004794"/>
    </source>
</evidence>
<keyword evidence="6 9" id="KW-0456">Lyase</keyword>
<proteinExistence type="inferred from homology"/>
<evidence type="ECO:0000256" key="10">
    <source>
        <dbReference type="SAM" id="MobiDB-lite"/>
    </source>
</evidence>
<dbReference type="InterPro" id="IPR035401">
    <property type="entry name" value="Urocanase_C"/>
</dbReference>
<feature type="active site" evidence="9">
    <location>
        <position position="417"/>
    </location>
</feature>
<dbReference type="EMBL" id="JAPIUZ010000001">
    <property type="protein sequence ID" value="MCX2563133.1"/>
    <property type="molecule type" value="Genomic_DNA"/>
</dbReference>
<dbReference type="SUPFAM" id="SSF111326">
    <property type="entry name" value="Urocanase"/>
    <property type="match status" value="1"/>
</dbReference>
<dbReference type="Proteomes" id="UP001301152">
    <property type="component" value="Unassembled WGS sequence"/>
</dbReference>
<dbReference type="InterPro" id="IPR023636">
    <property type="entry name" value="Urocanase_CS"/>
</dbReference>
<keyword evidence="15" id="KW-1185">Reference proteome</keyword>
<dbReference type="InterPro" id="IPR055351">
    <property type="entry name" value="Urocanase"/>
</dbReference>
<feature type="region of interest" description="Disordered" evidence="10">
    <location>
        <begin position="451"/>
        <end position="470"/>
    </location>
</feature>
<dbReference type="Pfam" id="PF17392">
    <property type="entry name" value="Urocanase_C"/>
    <property type="match status" value="1"/>
</dbReference>
<keyword evidence="9" id="KW-0963">Cytoplasm</keyword>
<dbReference type="Gene3D" id="3.40.50.10730">
    <property type="entry name" value="Urocanase like domains"/>
    <property type="match status" value="1"/>
</dbReference>
<evidence type="ECO:0000256" key="6">
    <source>
        <dbReference type="ARBA" id="ARBA00023239"/>
    </source>
</evidence>
<comment type="caution">
    <text evidence="9">Lacks conserved residue(s) required for the propagation of feature annotation.</text>
</comment>
<evidence type="ECO:0000259" key="13">
    <source>
        <dbReference type="Pfam" id="PF17392"/>
    </source>
</evidence>
<feature type="binding site" evidence="9">
    <location>
        <position position="208"/>
    </location>
    <ligand>
        <name>NAD(+)</name>
        <dbReference type="ChEBI" id="CHEBI:57540"/>
    </ligand>
</feature>
<dbReference type="Gene3D" id="3.40.1770.10">
    <property type="entry name" value="Urocanase superfamily"/>
    <property type="match status" value="1"/>
</dbReference>
<comment type="caution">
    <text evidence="14">The sequence shown here is derived from an EMBL/GenBank/DDBJ whole genome shotgun (WGS) entry which is preliminary data.</text>
</comment>
<dbReference type="Pfam" id="PF17391">
    <property type="entry name" value="Urocanase_N"/>
    <property type="match status" value="1"/>
</dbReference>
<comment type="pathway">
    <text evidence="1 9">Amino-acid degradation; L-histidine degradation into L-glutamate; N-formimidoyl-L-glutamate from L-histidine: step 2/3.</text>
</comment>
<comment type="catalytic activity">
    <reaction evidence="8 9">
        <text>4-imidazolone-5-propanoate = trans-urocanate + H2O</text>
        <dbReference type="Rhea" id="RHEA:13101"/>
        <dbReference type="ChEBI" id="CHEBI:15377"/>
        <dbReference type="ChEBI" id="CHEBI:17771"/>
        <dbReference type="ChEBI" id="CHEBI:77893"/>
        <dbReference type="EC" id="4.2.1.49"/>
    </reaction>
</comment>
<dbReference type="PROSITE" id="PS01233">
    <property type="entry name" value="UROCANASE"/>
    <property type="match status" value="1"/>
</dbReference>